<evidence type="ECO:0000313" key="1">
    <source>
        <dbReference type="EMBL" id="AYQ99248.1"/>
    </source>
</evidence>
<proteinExistence type="predicted"/>
<dbReference type="GeneID" id="77952964"/>
<evidence type="ECO:0000313" key="2">
    <source>
        <dbReference type="Proteomes" id="UP000279277"/>
    </source>
</evidence>
<dbReference type="RefSeq" id="YP_010676603.1">
    <property type="nucleotide sequence ID" value="NC_071014.1"/>
</dbReference>
<organism evidence="1 2">
    <name type="scientific">Brevibacterium phage Cantare</name>
    <dbReference type="NCBI Taxonomy" id="2338395"/>
    <lineage>
        <taxon>Viruses</taxon>
        <taxon>Duplodnaviria</taxon>
        <taxon>Heunggongvirae</taxon>
        <taxon>Uroviricota</taxon>
        <taxon>Caudoviricetes</taxon>
        <taxon>Cantarevirus</taxon>
        <taxon>Cantarevirus cantare</taxon>
    </lineage>
</organism>
<name>A0A3G3LYP9_9CAUD</name>
<dbReference type="KEGG" id="vg:77952964"/>
<reference evidence="1 2" key="1">
    <citation type="submission" date="2018-10" db="EMBL/GenBank/DDBJ databases">
        <authorList>
            <person name="Zack K."/>
            <person name="Garlena R.A."/>
            <person name="Russell D.A."/>
            <person name="Pope W.H."/>
            <person name="Jacobs-Sera D."/>
            <person name="Hatfull G.F."/>
        </authorList>
    </citation>
    <scope>NUCLEOTIDE SEQUENCE [LARGE SCALE GENOMIC DNA]</scope>
</reference>
<keyword evidence="2" id="KW-1185">Reference proteome</keyword>
<dbReference type="Proteomes" id="UP000279277">
    <property type="component" value="Segment"/>
</dbReference>
<accession>A0A3G3LYP9</accession>
<gene>
    <name evidence="1" type="primary">28</name>
    <name evidence="1" type="ORF">PBI_CANTARE_28</name>
</gene>
<dbReference type="EMBL" id="MK016493">
    <property type="protein sequence ID" value="AYQ99248.1"/>
    <property type="molecule type" value="Genomic_DNA"/>
</dbReference>
<protein>
    <submittedName>
        <fullName evidence="1">Uncharacterized protein</fullName>
    </submittedName>
</protein>
<sequence length="68" mass="7316">MRLLRGEISNLINGGAYVIIPEYGDDEFGPMEILNQATVARGDRVIVGQVSRAKEDLVVLGKVTSVDG</sequence>